<feature type="transmembrane region" description="Helical" evidence="8">
    <location>
        <begin position="36"/>
        <end position="56"/>
    </location>
</feature>
<dbReference type="InterPro" id="IPR005548">
    <property type="entry name" value="Cell_div_FtsQ/DivIB_C"/>
</dbReference>
<evidence type="ECO:0000256" key="7">
    <source>
        <dbReference type="ARBA" id="ARBA00023306"/>
    </source>
</evidence>
<evidence type="ECO:0000313" key="11">
    <source>
        <dbReference type="Proteomes" id="UP000184526"/>
    </source>
</evidence>
<dbReference type="AlphaFoldDB" id="A0A1M5T0N9"/>
<evidence type="ECO:0000256" key="1">
    <source>
        <dbReference type="ARBA" id="ARBA00004370"/>
    </source>
</evidence>
<dbReference type="PANTHER" id="PTHR37820:SF1">
    <property type="entry name" value="CELL DIVISION PROTEIN FTSQ"/>
    <property type="match status" value="1"/>
</dbReference>
<dbReference type="OrthoDB" id="1953902at2"/>
<gene>
    <name evidence="10" type="ORF">SAMN02745196_00389</name>
</gene>
<dbReference type="InterPro" id="IPR050487">
    <property type="entry name" value="FtsQ_DivIB"/>
</dbReference>
<dbReference type="EMBL" id="FQXP01000003">
    <property type="protein sequence ID" value="SHH44276.1"/>
    <property type="molecule type" value="Genomic_DNA"/>
</dbReference>
<dbReference type="Pfam" id="PF03799">
    <property type="entry name" value="FtsQ_DivIB_C"/>
    <property type="match status" value="1"/>
</dbReference>
<dbReference type="GO" id="GO:0051301">
    <property type="term" value="P:cell division"/>
    <property type="evidence" value="ECO:0007669"/>
    <property type="project" value="UniProtKB-KW"/>
</dbReference>
<accession>A0A1M5T0N9</accession>
<sequence length="270" mass="31062">MIEGKNKDNIKKNIKSKKDILANKEEIIRKRKRKKALRRVFLILTILVIILTTLALKAQYFNITSIEVTGLINLKEDDIKGLLPFKNGDNILKINVNKSKESIKSNPYVENVDIRRKFPNKINVNVEEKYAKYYVQHEDTYILLDSDGTVIESRKDIDGLNLYELRGMDPGNLNVGEKVVFEDERNIDFMKEFYNLMSRNQSSIKFNSIDMNSVINLKVYSNNIEIRIGTIEKLQDKLNVAINLIEAEGLSDKVGYIDVSFNGSPVINIE</sequence>
<protein>
    <submittedName>
        <fullName evidence="10">Cell division protein FtsQ</fullName>
    </submittedName>
</protein>
<keyword evidence="6 8" id="KW-0472">Membrane</keyword>
<dbReference type="InterPro" id="IPR013685">
    <property type="entry name" value="POTRA_FtsQ_type"/>
</dbReference>
<dbReference type="RefSeq" id="WP_072829530.1">
    <property type="nucleotide sequence ID" value="NZ_FQXP01000003.1"/>
</dbReference>
<name>A0A1M5T0N9_9CLOT</name>
<dbReference type="STRING" id="1121306.SAMN02745196_00389"/>
<evidence type="ECO:0000256" key="2">
    <source>
        <dbReference type="ARBA" id="ARBA00022475"/>
    </source>
</evidence>
<dbReference type="Pfam" id="PF08478">
    <property type="entry name" value="POTRA_1"/>
    <property type="match status" value="1"/>
</dbReference>
<evidence type="ECO:0000256" key="3">
    <source>
        <dbReference type="ARBA" id="ARBA00022618"/>
    </source>
</evidence>
<keyword evidence="2" id="KW-1003">Cell membrane</keyword>
<reference evidence="10 11" key="1">
    <citation type="submission" date="2016-11" db="EMBL/GenBank/DDBJ databases">
        <authorList>
            <person name="Jaros S."/>
            <person name="Januszkiewicz K."/>
            <person name="Wedrychowicz H."/>
        </authorList>
    </citation>
    <scope>NUCLEOTIDE SEQUENCE [LARGE SCALE GENOMIC DNA]</scope>
    <source>
        <strain evidence="10 11">DSM 3089</strain>
    </source>
</reference>
<evidence type="ECO:0000313" key="10">
    <source>
        <dbReference type="EMBL" id="SHH44276.1"/>
    </source>
</evidence>
<proteinExistence type="predicted"/>
<evidence type="ECO:0000259" key="9">
    <source>
        <dbReference type="PROSITE" id="PS51779"/>
    </source>
</evidence>
<keyword evidence="5 8" id="KW-1133">Transmembrane helix</keyword>
<dbReference type="InterPro" id="IPR034746">
    <property type="entry name" value="POTRA"/>
</dbReference>
<evidence type="ECO:0000256" key="4">
    <source>
        <dbReference type="ARBA" id="ARBA00022692"/>
    </source>
</evidence>
<evidence type="ECO:0000256" key="5">
    <source>
        <dbReference type="ARBA" id="ARBA00022989"/>
    </source>
</evidence>
<evidence type="ECO:0000256" key="6">
    <source>
        <dbReference type="ARBA" id="ARBA00023136"/>
    </source>
</evidence>
<comment type="subcellular location">
    <subcellularLocation>
        <location evidence="1">Membrane</location>
    </subcellularLocation>
</comment>
<keyword evidence="4 8" id="KW-0812">Transmembrane</keyword>
<dbReference type="Gene3D" id="3.10.20.310">
    <property type="entry name" value="membrane protein fhac"/>
    <property type="match status" value="1"/>
</dbReference>
<organism evidence="10 11">
    <name type="scientific">Clostridium collagenovorans DSM 3089</name>
    <dbReference type="NCBI Taxonomy" id="1121306"/>
    <lineage>
        <taxon>Bacteria</taxon>
        <taxon>Bacillati</taxon>
        <taxon>Bacillota</taxon>
        <taxon>Clostridia</taxon>
        <taxon>Eubacteriales</taxon>
        <taxon>Clostridiaceae</taxon>
        <taxon>Clostridium</taxon>
    </lineage>
</organism>
<dbReference type="PROSITE" id="PS51779">
    <property type="entry name" value="POTRA"/>
    <property type="match status" value="1"/>
</dbReference>
<dbReference type="Proteomes" id="UP000184526">
    <property type="component" value="Unassembled WGS sequence"/>
</dbReference>
<feature type="domain" description="POTRA" evidence="9">
    <location>
        <begin position="61"/>
        <end position="129"/>
    </location>
</feature>
<keyword evidence="11" id="KW-1185">Reference proteome</keyword>
<evidence type="ECO:0000256" key="8">
    <source>
        <dbReference type="SAM" id="Phobius"/>
    </source>
</evidence>
<keyword evidence="3 10" id="KW-0132">Cell division</keyword>
<dbReference type="PANTHER" id="PTHR37820">
    <property type="entry name" value="CELL DIVISION PROTEIN DIVIB"/>
    <property type="match status" value="1"/>
</dbReference>
<keyword evidence="7" id="KW-0131">Cell cycle</keyword>
<dbReference type="GO" id="GO:0005886">
    <property type="term" value="C:plasma membrane"/>
    <property type="evidence" value="ECO:0007669"/>
    <property type="project" value="TreeGrafter"/>
</dbReference>